<feature type="region of interest" description="Disordered" evidence="1">
    <location>
        <begin position="1"/>
        <end position="20"/>
    </location>
</feature>
<dbReference type="Gramene" id="ONK62698">
    <property type="protein sequence ID" value="ONK62698"/>
    <property type="gene ID" value="A4U43_C07F7030"/>
</dbReference>
<keyword evidence="3" id="KW-1185">Reference proteome</keyword>
<organism evidence="2 3">
    <name type="scientific">Asparagus officinalis</name>
    <name type="common">Garden asparagus</name>
    <dbReference type="NCBI Taxonomy" id="4686"/>
    <lineage>
        <taxon>Eukaryota</taxon>
        <taxon>Viridiplantae</taxon>
        <taxon>Streptophyta</taxon>
        <taxon>Embryophyta</taxon>
        <taxon>Tracheophyta</taxon>
        <taxon>Spermatophyta</taxon>
        <taxon>Magnoliopsida</taxon>
        <taxon>Liliopsida</taxon>
        <taxon>Asparagales</taxon>
        <taxon>Asparagaceae</taxon>
        <taxon>Asparagoideae</taxon>
        <taxon>Asparagus</taxon>
    </lineage>
</organism>
<proteinExistence type="predicted"/>
<dbReference type="Proteomes" id="UP000243459">
    <property type="component" value="Chromosome 7"/>
</dbReference>
<dbReference type="EMBL" id="CM007387">
    <property type="protein sequence ID" value="ONK62698.1"/>
    <property type="molecule type" value="Genomic_DNA"/>
</dbReference>
<dbReference type="AlphaFoldDB" id="A0A5P1EA14"/>
<name>A0A5P1EA14_ASPOF</name>
<evidence type="ECO:0000313" key="2">
    <source>
        <dbReference type="EMBL" id="ONK62698.1"/>
    </source>
</evidence>
<protein>
    <submittedName>
        <fullName evidence="2">Uncharacterized protein</fullName>
    </submittedName>
</protein>
<evidence type="ECO:0000256" key="1">
    <source>
        <dbReference type="SAM" id="MobiDB-lite"/>
    </source>
</evidence>
<reference evidence="3" key="1">
    <citation type="journal article" date="2017" name="Nat. Commun.">
        <title>The asparagus genome sheds light on the origin and evolution of a young Y chromosome.</title>
        <authorList>
            <person name="Harkess A."/>
            <person name="Zhou J."/>
            <person name="Xu C."/>
            <person name="Bowers J.E."/>
            <person name="Van der Hulst R."/>
            <person name="Ayyampalayam S."/>
            <person name="Mercati F."/>
            <person name="Riccardi P."/>
            <person name="McKain M.R."/>
            <person name="Kakrana A."/>
            <person name="Tang H."/>
            <person name="Ray J."/>
            <person name="Groenendijk J."/>
            <person name="Arikit S."/>
            <person name="Mathioni S.M."/>
            <person name="Nakano M."/>
            <person name="Shan H."/>
            <person name="Telgmann-Rauber A."/>
            <person name="Kanno A."/>
            <person name="Yue Z."/>
            <person name="Chen H."/>
            <person name="Li W."/>
            <person name="Chen Y."/>
            <person name="Xu X."/>
            <person name="Zhang Y."/>
            <person name="Luo S."/>
            <person name="Chen H."/>
            <person name="Gao J."/>
            <person name="Mao Z."/>
            <person name="Pires J.C."/>
            <person name="Luo M."/>
            <person name="Kudrna D."/>
            <person name="Wing R.A."/>
            <person name="Meyers B.C."/>
            <person name="Yi K."/>
            <person name="Kong H."/>
            <person name="Lavrijsen P."/>
            <person name="Sunseri F."/>
            <person name="Falavigna A."/>
            <person name="Ye Y."/>
            <person name="Leebens-Mack J.H."/>
            <person name="Chen G."/>
        </authorList>
    </citation>
    <scope>NUCLEOTIDE SEQUENCE [LARGE SCALE GENOMIC DNA]</scope>
    <source>
        <strain evidence="3">cv. DH0086</strain>
    </source>
</reference>
<feature type="region of interest" description="Disordered" evidence="1">
    <location>
        <begin position="71"/>
        <end position="100"/>
    </location>
</feature>
<sequence>MESTRSSPSMDPVSDHEAARREILRGRALISQLRATLERSSSDRDTVDVLMEEISSSLTRALDSLNCNETRNLEASLNPNPSPSPNISNRGPSGRNRETD</sequence>
<gene>
    <name evidence="2" type="ORF">A4U43_C07F7030</name>
</gene>
<accession>A0A5P1EA14</accession>
<evidence type="ECO:0000313" key="3">
    <source>
        <dbReference type="Proteomes" id="UP000243459"/>
    </source>
</evidence>